<dbReference type="EMBL" id="CP108038">
    <property type="protein sequence ID" value="WUN84814.1"/>
    <property type="molecule type" value="Genomic_DNA"/>
</dbReference>
<sequence>MPRTAFEHSGFFRFRLEPLSRTHEVASGLAARVHDPAWALARQWQFGEFAGQDAGSPVLAQIDGHSTLISAWRPAGQGDLPVSAGPRPWVPYDPTTGPLDALVEAEDGSGPDEYLRVEGGAHFVRLLDQEGLTAKLPQVLAVYGFGSMPGEPTNLVTLLAPKVPDAVELAKDLDGDGLRVPGLAAVGEQWIDWWREIAPAPTPSGPGTPDAFDTFDPHRFEHSADFSFGDRVFHAEEYLGDGLDWFSADLDPAASPASASAPVRPFHHEVVPSTVRFGGIPADRFWEMEDAQLDFGSTDVSALDTGRLLMIAFAEVYGNDWFLAPLEVPVGSLTVLKPIVVTDSFGATHAVERAGRDNPHWNLFTVTGADDGLLLLPSGQGAVGERLESVTLARDELANLAWAVETSFTDARGELVDRRARWLPIAPQGPPPNPVGSYAVQTIVPDYWLPLVPHAMTAASIRFALVPLLEPGAESNPLGRLLHTDHWVHEEEVPREGALVTRRPVLARWFDGSWHVWVRREKNPGGGESSSGLHFDVVRPSETWP</sequence>
<dbReference type="RefSeq" id="WP_328733741.1">
    <property type="nucleotide sequence ID" value="NZ_CP108038.1"/>
</dbReference>
<accession>A0ABZ1QQF7</accession>
<proteinExistence type="predicted"/>
<reference evidence="1" key="1">
    <citation type="submission" date="2022-10" db="EMBL/GenBank/DDBJ databases">
        <title>The complete genomes of actinobacterial strains from the NBC collection.</title>
        <authorList>
            <person name="Joergensen T.S."/>
            <person name="Alvarez Arevalo M."/>
            <person name="Sterndorff E.B."/>
            <person name="Faurdal D."/>
            <person name="Vuksanovic O."/>
            <person name="Mourched A.-S."/>
            <person name="Charusanti P."/>
            <person name="Shaw S."/>
            <person name="Blin K."/>
            <person name="Weber T."/>
        </authorList>
    </citation>
    <scope>NUCLEOTIDE SEQUENCE</scope>
    <source>
        <strain evidence="1">NBC_00302</strain>
    </source>
</reference>
<organism evidence="1 2">
    <name type="scientific">Streptomyces bobili</name>
    <dbReference type="NCBI Taxonomy" id="67280"/>
    <lineage>
        <taxon>Bacteria</taxon>
        <taxon>Bacillati</taxon>
        <taxon>Actinomycetota</taxon>
        <taxon>Actinomycetes</taxon>
        <taxon>Kitasatosporales</taxon>
        <taxon>Streptomycetaceae</taxon>
        <taxon>Streptomyces</taxon>
    </lineage>
</organism>
<name>A0ABZ1QQF7_9ACTN</name>
<evidence type="ECO:0000313" key="2">
    <source>
        <dbReference type="Proteomes" id="UP001432071"/>
    </source>
</evidence>
<protein>
    <submittedName>
        <fullName evidence="1">Uncharacterized protein</fullName>
    </submittedName>
</protein>
<gene>
    <name evidence="1" type="ORF">OHT53_01335</name>
</gene>
<dbReference type="Proteomes" id="UP001432071">
    <property type="component" value="Chromosome"/>
</dbReference>
<dbReference type="GeneID" id="93759565"/>
<keyword evidence="2" id="KW-1185">Reference proteome</keyword>
<evidence type="ECO:0000313" key="1">
    <source>
        <dbReference type="EMBL" id="WUN84814.1"/>
    </source>
</evidence>